<evidence type="ECO:0000313" key="2">
    <source>
        <dbReference type="EMBL" id="KAL3690683.1"/>
    </source>
</evidence>
<proteinExistence type="predicted"/>
<dbReference type="NCBIfam" id="TIGR01571">
    <property type="entry name" value="A_thal_Cys_rich"/>
    <property type="match status" value="1"/>
</dbReference>
<protein>
    <recommendedName>
        <fullName evidence="4">PLAC8 family protein</fullName>
    </recommendedName>
</protein>
<evidence type="ECO:0000313" key="3">
    <source>
        <dbReference type="Proteomes" id="UP001633002"/>
    </source>
</evidence>
<dbReference type="AlphaFoldDB" id="A0ABD3HH11"/>
<comment type="caution">
    <text evidence="2">The sequence shown here is derived from an EMBL/GenBank/DDBJ whole genome shotgun (WGS) entry which is preliminary data.</text>
</comment>
<feature type="region of interest" description="Disordered" evidence="1">
    <location>
        <begin position="1"/>
        <end position="32"/>
    </location>
</feature>
<feature type="compositionally biased region" description="Basic and acidic residues" evidence="1">
    <location>
        <begin position="19"/>
        <end position="31"/>
    </location>
</feature>
<keyword evidence="3" id="KW-1185">Reference proteome</keyword>
<organism evidence="2 3">
    <name type="scientific">Riccia sorocarpa</name>
    <dbReference type="NCBI Taxonomy" id="122646"/>
    <lineage>
        <taxon>Eukaryota</taxon>
        <taxon>Viridiplantae</taxon>
        <taxon>Streptophyta</taxon>
        <taxon>Embryophyta</taxon>
        <taxon>Marchantiophyta</taxon>
        <taxon>Marchantiopsida</taxon>
        <taxon>Marchantiidae</taxon>
        <taxon>Marchantiales</taxon>
        <taxon>Ricciaceae</taxon>
        <taxon>Riccia</taxon>
    </lineage>
</organism>
<gene>
    <name evidence="2" type="ORF">R1sor_004334</name>
</gene>
<dbReference type="EMBL" id="JBJQOH010000003">
    <property type="protein sequence ID" value="KAL3690683.1"/>
    <property type="molecule type" value="Genomic_DNA"/>
</dbReference>
<evidence type="ECO:0008006" key="4">
    <source>
        <dbReference type="Google" id="ProtNLM"/>
    </source>
</evidence>
<dbReference type="Proteomes" id="UP001633002">
    <property type="component" value="Unassembled WGS sequence"/>
</dbReference>
<feature type="compositionally biased region" description="Polar residues" evidence="1">
    <location>
        <begin position="1"/>
        <end position="11"/>
    </location>
</feature>
<evidence type="ECO:0000256" key="1">
    <source>
        <dbReference type="SAM" id="MobiDB-lite"/>
    </source>
</evidence>
<sequence length="233" mass="26379">MANSEEQTPLMQQDEEEKDIYRGEKDPETKNADFVNQVNESTMAPLDQPEDVYVAQPEVPQRQPWRTGIFSCMGSHDEFVGSDLEVCVLGLFAPCVLYGSTMERLYPGRSTFSSHCMAYSSLYFMGHFLFNGNFLAPCFSFPSRSALRHSHNLQGCGESLVNATGCCSSLVRDEERLKRCESLLDFAAHLWCHQCALCQEAREIRRRTVHPAHRPRYCMTMAPPAPQVMSPSH</sequence>
<dbReference type="InterPro" id="IPR006461">
    <property type="entry name" value="PLAC_motif_containing"/>
</dbReference>
<name>A0ABD3HH11_9MARC</name>
<reference evidence="2 3" key="1">
    <citation type="submission" date="2024-09" db="EMBL/GenBank/DDBJ databases">
        <title>Chromosome-scale assembly of Riccia sorocarpa.</title>
        <authorList>
            <person name="Paukszto L."/>
        </authorList>
    </citation>
    <scope>NUCLEOTIDE SEQUENCE [LARGE SCALE GENOMIC DNA]</scope>
    <source>
        <strain evidence="2">LP-2024</strain>
        <tissue evidence="2">Aerial parts of the thallus</tissue>
    </source>
</reference>
<dbReference type="Pfam" id="PF04749">
    <property type="entry name" value="PLAC8"/>
    <property type="match status" value="1"/>
</dbReference>
<accession>A0ABD3HH11</accession>
<dbReference type="PANTHER" id="PTHR15907">
    <property type="entry name" value="DUF614 FAMILY PROTEIN-RELATED"/>
    <property type="match status" value="1"/>
</dbReference>